<feature type="region of interest" description="Disordered" evidence="1">
    <location>
        <begin position="63"/>
        <end position="94"/>
    </location>
</feature>
<name>A0A8J3EE28_9PROT</name>
<evidence type="ECO:0000313" key="3">
    <source>
        <dbReference type="Proteomes" id="UP000597507"/>
    </source>
</evidence>
<gene>
    <name evidence="2" type="ORF">GCM10010964_39320</name>
</gene>
<comment type="caution">
    <text evidence="2">The sequence shown here is derived from an EMBL/GenBank/DDBJ whole genome shotgun (WGS) entry which is preliminary data.</text>
</comment>
<evidence type="ECO:0000256" key="1">
    <source>
        <dbReference type="SAM" id="MobiDB-lite"/>
    </source>
</evidence>
<keyword evidence="3" id="KW-1185">Reference proteome</keyword>
<organism evidence="2 3">
    <name type="scientific">Caldovatus sediminis</name>
    <dbReference type="NCBI Taxonomy" id="2041189"/>
    <lineage>
        <taxon>Bacteria</taxon>
        <taxon>Pseudomonadati</taxon>
        <taxon>Pseudomonadota</taxon>
        <taxon>Alphaproteobacteria</taxon>
        <taxon>Acetobacterales</taxon>
        <taxon>Roseomonadaceae</taxon>
        <taxon>Caldovatus</taxon>
    </lineage>
</organism>
<dbReference type="Proteomes" id="UP000597507">
    <property type="component" value="Unassembled WGS sequence"/>
</dbReference>
<protein>
    <submittedName>
        <fullName evidence="2">Uncharacterized protein</fullName>
    </submittedName>
</protein>
<sequence length="94" mass="10420">MRQTELHRPDGGRLRIVTDDRGTDVLDAEGRAIATYGSDRHEEMIARYEEAGWRVAEDRAVRPEILARTPPPPAADADSVRGPQDLAQPDTEDA</sequence>
<dbReference type="AlphaFoldDB" id="A0A8J3EE28"/>
<reference evidence="2 3" key="1">
    <citation type="journal article" date="2014" name="Int. J. Syst. Evol. Microbiol.">
        <title>Complete genome sequence of Corynebacterium casei LMG S-19264T (=DSM 44701T), isolated from a smear-ripened cheese.</title>
        <authorList>
            <consortium name="US DOE Joint Genome Institute (JGI-PGF)"/>
            <person name="Walter F."/>
            <person name="Albersmeier A."/>
            <person name="Kalinowski J."/>
            <person name="Ruckert C."/>
        </authorList>
    </citation>
    <scope>NUCLEOTIDE SEQUENCE [LARGE SCALE GENOMIC DNA]</scope>
    <source>
        <strain evidence="2 3">CGMCC 1.16330</strain>
    </source>
</reference>
<dbReference type="EMBL" id="BMKS01000017">
    <property type="protein sequence ID" value="GGG48050.1"/>
    <property type="molecule type" value="Genomic_DNA"/>
</dbReference>
<proteinExistence type="predicted"/>
<evidence type="ECO:0000313" key="2">
    <source>
        <dbReference type="EMBL" id="GGG48050.1"/>
    </source>
</evidence>
<dbReference type="RefSeq" id="WP_188903364.1">
    <property type="nucleotide sequence ID" value="NZ_BMKS01000017.1"/>
</dbReference>
<accession>A0A8J3EE28</accession>